<accession>A0AA45L6B0</accession>
<sequence length="117" mass="12372">MPASDELPGDFPGDLDALHWDERGDAVTATFEAELDEAGRAAWGADAAHTGVRYHVRFTGVADLRAAGWDHRLPLRLTVVADGGRVGVEVSGVGTDVRFTSAPPEHVGHRTFTAAAP</sequence>
<dbReference type="AlphaFoldDB" id="A0AA45L6B0"/>
<dbReference type="EMBL" id="CP073249">
    <property type="protein sequence ID" value="QUF04106.1"/>
    <property type="molecule type" value="Genomic_DNA"/>
</dbReference>
<evidence type="ECO:0000313" key="2">
    <source>
        <dbReference type="Proteomes" id="UP000677152"/>
    </source>
</evidence>
<reference evidence="1" key="1">
    <citation type="submission" date="2021-04" db="EMBL/GenBank/DDBJ databases">
        <title>Genomic sequence of Actinosynnema pretiosum subsp. pretiosum ATCC 31280 (C-14919).</title>
        <authorList>
            <person name="Bai L."/>
            <person name="Wang X."/>
            <person name="Xiao Y."/>
        </authorList>
    </citation>
    <scope>NUCLEOTIDE SEQUENCE</scope>
    <source>
        <strain evidence="1">ATCC 31280</strain>
    </source>
</reference>
<proteinExistence type="predicted"/>
<protein>
    <submittedName>
        <fullName evidence="1">Uncharacterized protein</fullName>
    </submittedName>
</protein>
<dbReference type="Proteomes" id="UP000677152">
    <property type="component" value="Chromosome"/>
</dbReference>
<evidence type="ECO:0000313" key="1">
    <source>
        <dbReference type="EMBL" id="QUF04106.1"/>
    </source>
</evidence>
<gene>
    <name evidence="1" type="ORF">KCV87_33010</name>
</gene>
<organism evidence="1 2">
    <name type="scientific">Actinosynnema pretiosum subsp. pretiosum</name>
    <dbReference type="NCBI Taxonomy" id="103721"/>
    <lineage>
        <taxon>Bacteria</taxon>
        <taxon>Bacillati</taxon>
        <taxon>Actinomycetota</taxon>
        <taxon>Actinomycetes</taxon>
        <taxon>Pseudonocardiales</taxon>
        <taxon>Pseudonocardiaceae</taxon>
        <taxon>Actinosynnema</taxon>
    </lineage>
</organism>
<name>A0AA45L6B0_9PSEU</name>